<reference evidence="2 5" key="1">
    <citation type="journal article" date="2011" name="Nature">
        <title>The Medicago genome provides insight into the evolution of rhizobial symbioses.</title>
        <authorList>
            <person name="Young N.D."/>
            <person name="Debelle F."/>
            <person name="Oldroyd G.E."/>
            <person name="Geurts R."/>
            <person name="Cannon S.B."/>
            <person name="Udvardi M.K."/>
            <person name="Benedito V.A."/>
            <person name="Mayer K.F."/>
            <person name="Gouzy J."/>
            <person name="Schoof H."/>
            <person name="Van de Peer Y."/>
            <person name="Proost S."/>
            <person name="Cook D.R."/>
            <person name="Meyers B.C."/>
            <person name="Spannagl M."/>
            <person name="Cheung F."/>
            <person name="De Mita S."/>
            <person name="Krishnakumar V."/>
            <person name="Gundlach H."/>
            <person name="Zhou S."/>
            <person name="Mudge J."/>
            <person name="Bharti A.K."/>
            <person name="Murray J.D."/>
            <person name="Naoumkina M.A."/>
            <person name="Rosen B."/>
            <person name="Silverstein K.A."/>
            <person name="Tang H."/>
            <person name="Rombauts S."/>
            <person name="Zhao P.X."/>
            <person name="Zhou P."/>
            <person name="Barbe V."/>
            <person name="Bardou P."/>
            <person name="Bechner M."/>
            <person name="Bellec A."/>
            <person name="Berger A."/>
            <person name="Berges H."/>
            <person name="Bidwell S."/>
            <person name="Bisseling T."/>
            <person name="Choisne N."/>
            <person name="Couloux A."/>
            <person name="Denny R."/>
            <person name="Deshpande S."/>
            <person name="Dai X."/>
            <person name="Doyle J.J."/>
            <person name="Dudez A.M."/>
            <person name="Farmer A.D."/>
            <person name="Fouteau S."/>
            <person name="Franken C."/>
            <person name="Gibelin C."/>
            <person name="Gish J."/>
            <person name="Goldstein S."/>
            <person name="Gonzalez A.J."/>
            <person name="Green P.J."/>
            <person name="Hallab A."/>
            <person name="Hartog M."/>
            <person name="Hua A."/>
            <person name="Humphray S.J."/>
            <person name="Jeong D.H."/>
            <person name="Jing Y."/>
            <person name="Jocker A."/>
            <person name="Kenton S.M."/>
            <person name="Kim D.J."/>
            <person name="Klee K."/>
            <person name="Lai H."/>
            <person name="Lang C."/>
            <person name="Lin S."/>
            <person name="Macmil S.L."/>
            <person name="Magdelenat G."/>
            <person name="Matthews L."/>
            <person name="McCorrison J."/>
            <person name="Monaghan E.L."/>
            <person name="Mun J.H."/>
            <person name="Najar F.Z."/>
            <person name="Nicholson C."/>
            <person name="Noirot C."/>
            <person name="O'Bleness M."/>
            <person name="Paule C.R."/>
            <person name="Poulain J."/>
            <person name="Prion F."/>
            <person name="Qin B."/>
            <person name="Qu C."/>
            <person name="Retzel E.F."/>
            <person name="Riddle C."/>
            <person name="Sallet E."/>
            <person name="Samain S."/>
            <person name="Samson N."/>
            <person name="Sanders I."/>
            <person name="Saurat O."/>
            <person name="Scarpelli C."/>
            <person name="Schiex T."/>
            <person name="Segurens B."/>
            <person name="Severin A.J."/>
            <person name="Sherrier D.J."/>
            <person name="Shi R."/>
            <person name="Sims S."/>
            <person name="Singer S.R."/>
            <person name="Sinharoy S."/>
            <person name="Sterck L."/>
            <person name="Viollet A."/>
            <person name="Wang B.B."/>
            <person name="Wang K."/>
            <person name="Wang M."/>
            <person name="Wang X."/>
            <person name="Warfsmann J."/>
            <person name="Weissenbach J."/>
            <person name="White D.D."/>
            <person name="White J.D."/>
            <person name="Wiley G.B."/>
            <person name="Wincker P."/>
            <person name="Xing Y."/>
            <person name="Yang L."/>
            <person name="Yao Z."/>
            <person name="Ying F."/>
            <person name="Zhai J."/>
            <person name="Zhou L."/>
            <person name="Zuber A."/>
            <person name="Denarie J."/>
            <person name="Dixon R.A."/>
            <person name="May G.D."/>
            <person name="Schwartz D.C."/>
            <person name="Rogers J."/>
            <person name="Quetier F."/>
            <person name="Town C.D."/>
            <person name="Roe B.A."/>
        </authorList>
    </citation>
    <scope>NUCLEOTIDE SEQUENCE [LARGE SCALE GENOMIC DNA]</scope>
    <source>
        <strain evidence="2">A17</strain>
        <strain evidence="4 5">cv. Jemalong A17</strain>
    </source>
</reference>
<sequence>MVLVSYPNTLVCIFCVDFLLGIRLLNVRHSKNAIKRWLLWSLNILTQNAAIALDIGMKQVCPQNSLPISNDSYILNRVKFVWQRVVNGAGIHVGTPTTAVECTMVLLAHQLSILAGKRYAGNHLARCAAQHPPLLIKQCILDQDLCHVFAE</sequence>
<dbReference type="HOGENOM" id="CLU_1734203_0_0_1"/>
<organism evidence="2 5">
    <name type="scientific">Medicago truncatula</name>
    <name type="common">Barrel medic</name>
    <name type="synonym">Medicago tribuloides</name>
    <dbReference type="NCBI Taxonomy" id="3880"/>
    <lineage>
        <taxon>Eukaryota</taxon>
        <taxon>Viridiplantae</taxon>
        <taxon>Streptophyta</taxon>
        <taxon>Embryophyta</taxon>
        <taxon>Tracheophyta</taxon>
        <taxon>Spermatophyta</taxon>
        <taxon>Magnoliopsida</taxon>
        <taxon>eudicotyledons</taxon>
        <taxon>Gunneridae</taxon>
        <taxon>Pentapetalae</taxon>
        <taxon>rosids</taxon>
        <taxon>fabids</taxon>
        <taxon>Fabales</taxon>
        <taxon>Fabaceae</taxon>
        <taxon>Papilionoideae</taxon>
        <taxon>50 kb inversion clade</taxon>
        <taxon>NPAAA clade</taxon>
        <taxon>Hologalegina</taxon>
        <taxon>IRL clade</taxon>
        <taxon>Trifolieae</taxon>
        <taxon>Medicago</taxon>
    </lineage>
</organism>
<dbReference type="AlphaFoldDB" id="G7KAN9"/>
<dbReference type="Proteomes" id="UP000265566">
    <property type="component" value="Chromosome 5"/>
</dbReference>
<dbReference type="Gramene" id="rna28457">
    <property type="protein sequence ID" value="RHN53541.1"/>
    <property type="gene ID" value="gene28457"/>
</dbReference>
<accession>G7KAN9</accession>
<evidence type="ECO:0000256" key="1">
    <source>
        <dbReference type="SAM" id="Phobius"/>
    </source>
</evidence>
<evidence type="ECO:0000313" key="5">
    <source>
        <dbReference type="Proteomes" id="UP000002051"/>
    </source>
</evidence>
<feature type="transmembrane region" description="Helical" evidence="1">
    <location>
        <begin position="6"/>
        <end position="25"/>
    </location>
</feature>
<name>G7KAN9_MEDTR</name>
<evidence type="ECO:0000313" key="2">
    <source>
        <dbReference type="EMBL" id="AES93985.1"/>
    </source>
</evidence>
<reference evidence="3" key="5">
    <citation type="journal article" date="2018" name="Nat. Plants">
        <title>Whole-genome landscape of Medicago truncatula symbiotic genes.</title>
        <authorList>
            <person name="Pecrix Y."/>
            <person name="Gamas P."/>
            <person name="Carrere S."/>
        </authorList>
    </citation>
    <scope>NUCLEOTIDE SEQUENCE</scope>
    <source>
        <tissue evidence="3">Leaves</tissue>
    </source>
</reference>
<evidence type="ECO:0000313" key="4">
    <source>
        <dbReference type="EnsemblPlants" id="AES93985"/>
    </source>
</evidence>
<gene>
    <name evidence="2" type="ordered locus">MTR_5g009650</name>
    <name evidence="3" type="ORF">MtrunA17_Chr5g0396931</name>
</gene>
<dbReference type="EnsemblPlants" id="AES93985">
    <property type="protein sequence ID" value="AES93985"/>
    <property type="gene ID" value="MTR_5g009650"/>
</dbReference>
<dbReference type="PaxDb" id="3880-AES93985"/>
<dbReference type="Proteomes" id="UP000002051">
    <property type="component" value="Chromosome 5"/>
</dbReference>
<protein>
    <submittedName>
        <fullName evidence="2">Transmembrane protein, putative</fullName>
    </submittedName>
</protein>
<reference evidence="4" key="3">
    <citation type="submission" date="2015-04" db="UniProtKB">
        <authorList>
            <consortium name="EnsemblPlants"/>
        </authorList>
    </citation>
    <scope>IDENTIFICATION</scope>
    <source>
        <strain evidence="4">cv. Jemalong A17</strain>
    </source>
</reference>
<keyword evidence="1 2" id="KW-0812">Transmembrane</keyword>
<evidence type="ECO:0000313" key="6">
    <source>
        <dbReference type="Proteomes" id="UP000265566"/>
    </source>
</evidence>
<reference evidence="6" key="4">
    <citation type="journal article" date="2018" name="Nat. Plants">
        <title>Whole-genome landscape of Medicago truncatula symbiotic genes.</title>
        <authorList>
            <person name="Pecrix Y."/>
            <person name="Staton S.E."/>
            <person name="Sallet E."/>
            <person name="Lelandais-Briere C."/>
            <person name="Moreau S."/>
            <person name="Carrere S."/>
            <person name="Blein T."/>
            <person name="Jardinaud M.F."/>
            <person name="Latrasse D."/>
            <person name="Zouine M."/>
            <person name="Zahm M."/>
            <person name="Kreplak J."/>
            <person name="Mayjonade B."/>
            <person name="Satge C."/>
            <person name="Perez M."/>
            <person name="Cauet S."/>
            <person name="Marande W."/>
            <person name="Chantry-Darmon C."/>
            <person name="Lopez-Roques C."/>
            <person name="Bouchez O."/>
            <person name="Berard A."/>
            <person name="Debelle F."/>
            <person name="Munos S."/>
            <person name="Bendahmane A."/>
            <person name="Berges H."/>
            <person name="Niebel A."/>
            <person name="Buitink J."/>
            <person name="Frugier F."/>
            <person name="Benhamed M."/>
            <person name="Crespi M."/>
            <person name="Gouzy J."/>
            <person name="Gamas P."/>
        </authorList>
    </citation>
    <scope>NUCLEOTIDE SEQUENCE [LARGE SCALE GENOMIC DNA]</scope>
    <source>
        <strain evidence="6">cv. Jemalong A17</strain>
    </source>
</reference>
<keyword evidence="5" id="KW-1185">Reference proteome</keyword>
<keyword evidence="1" id="KW-0472">Membrane</keyword>
<proteinExistence type="predicted"/>
<evidence type="ECO:0000313" key="3">
    <source>
        <dbReference type="EMBL" id="RHN53541.1"/>
    </source>
</evidence>
<keyword evidence="1" id="KW-1133">Transmembrane helix</keyword>
<dbReference type="EMBL" id="PSQE01000005">
    <property type="protein sequence ID" value="RHN53541.1"/>
    <property type="molecule type" value="Genomic_DNA"/>
</dbReference>
<dbReference type="EMBL" id="CM001221">
    <property type="protein sequence ID" value="AES93985.1"/>
    <property type="molecule type" value="Genomic_DNA"/>
</dbReference>
<reference evidence="2 5" key="2">
    <citation type="journal article" date="2014" name="BMC Genomics">
        <title>An improved genome release (version Mt4.0) for the model legume Medicago truncatula.</title>
        <authorList>
            <person name="Tang H."/>
            <person name="Krishnakumar V."/>
            <person name="Bidwell S."/>
            <person name="Rosen B."/>
            <person name="Chan A."/>
            <person name="Zhou S."/>
            <person name="Gentzbittel L."/>
            <person name="Childs K.L."/>
            <person name="Yandell M."/>
            <person name="Gundlach H."/>
            <person name="Mayer K.F."/>
            <person name="Schwartz D.C."/>
            <person name="Town C.D."/>
        </authorList>
    </citation>
    <scope>GENOME REANNOTATION</scope>
    <source>
        <strain evidence="4 5">cv. Jemalong A17</strain>
    </source>
</reference>